<keyword evidence="3" id="KW-1185">Reference proteome</keyword>
<evidence type="ECO:0000259" key="1">
    <source>
        <dbReference type="Pfam" id="PF14213"/>
    </source>
</evidence>
<proteinExistence type="predicted"/>
<dbReference type="Gene3D" id="3.30.565.10">
    <property type="entry name" value="Histidine kinase-like ATPase, C-terminal domain"/>
    <property type="match status" value="1"/>
</dbReference>
<accession>A0A4R2LWD6</accession>
<sequence length="343" mass="40110">MSFTSEKRDQIKKYILEKIGDGQKDVAKRASEAFNVSLNTIYRYIRELEKAEIISKNARTYTFVEDTKIFVLTRTDGQLDEEDIIYAKYIKKYIEKLPDNVKQIWQYSFMEMMNNAIDHSQAEKVFILIAQNYMNTTIAIYDEGIGIFKKIKDYYNYDSLDDAVNELFKGKLTTDTKNHSGEGIFFTSRILDDFLALSDGKIFSHNKYEDIAQDIKEIDSLKEWANQRGTVIFMRLSNYSKKVLKEVFDMFADIDGGFIKTRIPIKNIYETYPVSRSQAKRLYNRFDKFQEIELDFSGIEEIGQGFAHELFVVFTREHPNVKLSPLNISKEVEKMINHVKNGN</sequence>
<dbReference type="AlphaFoldDB" id="A0A4R2LWD6"/>
<organism evidence="2 3">
    <name type="scientific">Frisingicoccus caecimuris</name>
    <dbReference type="NCBI Taxonomy" id="1796636"/>
    <lineage>
        <taxon>Bacteria</taxon>
        <taxon>Bacillati</taxon>
        <taxon>Bacillota</taxon>
        <taxon>Clostridia</taxon>
        <taxon>Lachnospirales</taxon>
        <taxon>Lachnospiraceae</taxon>
        <taxon>Frisingicoccus</taxon>
    </lineage>
</organism>
<protein>
    <submittedName>
        <fullName evidence="2">ArsR family transcriptional regulator</fullName>
    </submittedName>
</protein>
<dbReference type="SUPFAM" id="SSF46785">
    <property type="entry name" value="Winged helix' DNA-binding domain"/>
    <property type="match status" value="1"/>
</dbReference>
<dbReference type="InterPro" id="IPR025474">
    <property type="entry name" value="DUF4325"/>
</dbReference>
<evidence type="ECO:0000313" key="3">
    <source>
        <dbReference type="Proteomes" id="UP000295711"/>
    </source>
</evidence>
<dbReference type="Pfam" id="PF14213">
    <property type="entry name" value="DUF4325"/>
    <property type="match status" value="1"/>
</dbReference>
<dbReference type="InterPro" id="IPR036890">
    <property type="entry name" value="HATPase_C_sf"/>
</dbReference>
<gene>
    <name evidence="2" type="ORF">EV212_10714</name>
</gene>
<evidence type="ECO:0000313" key="2">
    <source>
        <dbReference type="EMBL" id="TCO84414.1"/>
    </source>
</evidence>
<dbReference type="SUPFAM" id="SSF55874">
    <property type="entry name" value="ATPase domain of HSP90 chaperone/DNA topoisomerase II/histidine kinase"/>
    <property type="match status" value="1"/>
</dbReference>
<name>A0A4R2LWD6_9FIRM</name>
<dbReference type="Proteomes" id="UP000295711">
    <property type="component" value="Unassembled WGS sequence"/>
</dbReference>
<dbReference type="InterPro" id="IPR036390">
    <property type="entry name" value="WH_DNA-bd_sf"/>
</dbReference>
<dbReference type="EMBL" id="SLXA01000007">
    <property type="protein sequence ID" value="TCO84414.1"/>
    <property type="molecule type" value="Genomic_DNA"/>
</dbReference>
<feature type="domain" description="DUF4325" evidence="1">
    <location>
        <begin position="278"/>
        <end position="332"/>
    </location>
</feature>
<comment type="caution">
    <text evidence="2">The sequence shown here is derived from an EMBL/GenBank/DDBJ whole genome shotgun (WGS) entry which is preliminary data.</text>
</comment>
<reference evidence="2 3" key="1">
    <citation type="submission" date="2019-03" db="EMBL/GenBank/DDBJ databases">
        <title>Genomic Encyclopedia of Type Strains, Phase IV (KMG-IV): sequencing the most valuable type-strain genomes for metagenomic binning, comparative biology and taxonomic classification.</title>
        <authorList>
            <person name="Goeker M."/>
        </authorList>
    </citation>
    <scope>NUCLEOTIDE SEQUENCE [LARGE SCALE GENOMIC DNA]</scope>
    <source>
        <strain evidence="2 3">DSM 28559</strain>
    </source>
</reference>